<name>A0A9P8RFH3_9PEZI</name>
<proteinExistence type="predicted"/>
<feature type="region of interest" description="Disordered" evidence="1">
    <location>
        <begin position="160"/>
        <end position="187"/>
    </location>
</feature>
<evidence type="ECO:0000313" key="3">
    <source>
        <dbReference type="Proteomes" id="UP000758603"/>
    </source>
</evidence>
<sequence>MMVYNRNRRNEFFALQQQLQTGSLEAARLAYMTGSATEEQIALVEDATDKAKKAGLELPNLLHAPKTLSSMAAAATTTTTSEAERTVWPGESLQDTSLSPADHVEAPRKKGLTGWLFGGLKDEDTAAAPAHLGFEREHDAASPDQGRTSAAAHALGEKGDALKDKAKAAFEAEKQHQRQGGPLDQLGLDAAEKKKGWFW</sequence>
<dbReference type="GeneID" id="70123853"/>
<comment type="caution">
    <text evidence="2">The sequence shown here is derived from an EMBL/GenBank/DDBJ whole genome shotgun (WGS) entry which is preliminary data.</text>
</comment>
<keyword evidence="3" id="KW-1185">Reference proteome</keyword>
<dbReference type="OrthoDB" id="4205486at2759"/>
<feature type="compositionally biased region" description="Basic and acidic residues" evidence="1">
    <location>
        <begin position="160"/>
        <end position="176"/>
    </location>
</feature>
<dbReference type="Proteomes" id="UP000758603">
    <property type="component" value="Unassembled WGS sequence"/>
</dbReference>
<dbReference type="EMBL" id="JAGPXC010000012">
    <property type="protein sequence ID" value="KAH6644907.1"/>
    <property type="molecule type" value="Genomic_DNA"/>
</dbReference>
<organism evidence="2 3">
    <name type="scientific">Truncatella angustata</name>
    <dbReference type="NCBI Taxonomy" id="152316"/>
    <lineage>
        <taxon>Eukaryota</taxon>
        <taxon>Fungi</taxon>
        <taxon>Dikarya</taxon>
        <taxon>Ascomycota</taxon>
        <taxon>Pezizomycotina</taxon>
        <taxon>Sordariomycetes</taxon>
        <taxon>Xylariomycetidae</taxon>
        <taxon>Amphisphaeriales</taxon>
        <taxon>Sporocadaceae</taxon>
        <taxon>Truncatella</taxon>
    </lineage>
</organism>
<reference evidence="2" key="1">
    <citation type="journal article" date="2021" name="Nat. Commun.">
        <title>Genetic determinants of endophytism in the Arabidopsis root mycobiome.</title>
        <authorList>
            <person name="Mesny F."/>
            <person name="Miyauchi S."/>
            <person name="Thiergart T."/>
            <person name="Pickel B."/>
            <person name="Atanasova L."/>
            <person name="Karlsson M."/>
            <person name="Huettel B."/>
            <person name="Barry K.W."/>
            <person name="Haridas S."/>
            <person name="Chen C."/>
            <person name="Bauer D."/>
            <person name="Andreopoulos W."/>
            <person name="Pangilinan J."/>
            <person name="LaButti K."/>
            <person name="Riley R."/>
            <person name="Lipzen A."/>
            <person name="Clum A."/>
            <person name="Drula E."/>
            <person name="Henrissat B."/>
            <person name="Kohler A."/>
            <person name="Grigoriev I.V."/>
            <person name="Martin F.M."/>
            <person name="Hacquard S."/>
        </authorList>
    </citation>
    <scope>NUCLEOTIDE SEQUENCE</scope>
    <source>
        <strain evidence="2">MPI-SDFR-AT-0073</strain>
    </source>
</reference>
<protein>
    <submittedName>
        <fullName evidence="2">Uncharacterized protein</fullName>
    </submittedName>
</protein>
<accession>A0A9P8RFH3</accession>
<dbReference type="RefSeq" id="XP_045951421.1">
    <property type="nucleotide sequence ID" value="XM_046094960.1"/>
</dbReference>
<evidence type="ECO:0000313" key="2">
    <source>
        <dbReference type="EMBL" id="KAH6644907.1"/>
    </source>
</evidence>
<dbReference type="AlphaFoldDB" id="A0A9P8RFH3"/>
<gene>
    <name evidence="2" type="ORF">BKA67DRAFT_124588</name>
</gene>
<evidence type="ECO:0000256" key="1">
    <source>
        <dbReference type="SAM" id="MobiDB-lite"/>
    </source>
</evidence>